<dbReference type="Proteomes" id="UP001327560">
    <property type="component" value="Chromosome 9"/>
</dbReference>
<reference evidence="2 3" key="1">
    <citation type="submission" date="2023-10" db="EMBL/GenBank/DDBJ databases">
        <title>Chromosome-scale genome assembly provides insights into flower coloration mechanisms of Canna indica.</title>
        <authorList>
            <person name="Li C."/>
        </authorList>
    </citation>
    <scope>NUCLEOTIDE SEQUENCE [LARGE SCALE GENOMIC DNA]</scope>
    <source>
        <tissue evidence="2">Flower</tissue>
    </source>
</reference>
<name>A0AAQ3QQL5_9LILI</name>
<feature type="domain" description="Retrotransposon gag" evidence="1">
    <location>
        <begin position="89"/>
        <end position="145"/>
    </location>
</feature>
<protein>
    <recommendedName>
        <fullName evidence="1">Retrotransposon gag domain-containing protein</fullName>
    </recommendedName>
</protein>
<evidence type="ECO:0000313" key="3">
    <source>
        <dbReference type="Proteomes" id="UP001327560"/>
    </source>
</evidence>
<dbReference type="AlphaFoldDB" id="A0AAQ3QQL5"/>
<keyword evidence="3" id="KW-1185">Reference proteome</keyword>
<organism evidence="2 3">
    <name type="scientific">Canna indica</name>
    <name type="common">Indian-shot</name>
    <dbReference type="NCBI Taxonomy" id="4628"/>
    <lineage>
        <taxon>Eukaryota</taxon>
        <taxon>Viridiplantae</taxon>
        <taxon>Streptophyta</taxon>
        <taxon>Embryophyta</taxon>
        <taxon>Tracheophyta</taxon>
        <taxon>Spermatophyta</taxon>
        <taxon>Magnoliopsida</taxon>
        <taxon>Liliopsida</taxon>
        <taxon>Zingiberales</taxon>
        <taxon>Cannaceae</taxon>
        <taxon>Canna</taxon>
    </lineage>
</organism>
<dbReference type="Pfam" id="PF03732">
    <property type="entry name" value="Retrotrans_gag"/>
    <property type="match status" value="1"/>
</dbReference>
<gene>
    <name evidence="2" type="ORF">Cni_G28811</name>
</gene>
<dbReference type="EMBL" id="CP136898">
    <property type="protein sequence ID" value="WOL20009.1"/>
    <property type="molecule type" value="Genomic_DNA"/>
</dbReference>
<evidence type="ECO:0000313" key="2">
    <source>
        <dbReference type="EMBL" id="WOL20009.1"/>
    </source>
</evidence>
<accession>A0AAQ3QQL5</accession>
<evidence type="ECO:0000259" key="1">
    <source>
        <dbReference type="Pfam" id="PF03732"/>
    </source>
</evidence>
<proteinExistence type="predicted"/>
<sequence length="186" mass="21353">MDALVERIRTLEATIGPMVTEMADLRAELVVQRRTLSATEPRDSKTRLKVPEPRCFNGDRSSKELENFIWDMEHYFGAARVAEEEKVALATMYLAGDAKLWWWTRDSIVGGRPKIEDWDALKKELRQQFLPSNTSWVAREALCQLCKLVRGPHRAFECPKRGQLTALLRQEEDSSEEDGLPHMAPL</sequence>
<dbReference type="InterPro" id="IPR005162">
    <property type="entry name" value="Retrotrans_gag_dom"/>
</dbReference>